<keyword evidence="2 6" id="KW-0812">Transmembrane</keyword>
<evidence type="ECO:0000313" key="8">
    <source>
        <dbReference type="Proteomes" id="UP001374579"/>
    </source>
</evidence>
<feature type="transmembrane region" description="Helical" evidence="6">
    <location>
        <begin position="55"/>
        <end position="74"/>
    </location>
</feature>
<gene>
    <name evidence="7" type="ORF">V1264_014610</name>
</gene>
<evidence type="ECO:0000256" key="5">
    <source>
        <dbReference type="SAM" id="MobiDB-lite"/>
    </source>
</evidence>
<keyword evidence="3 6" id="KW-1133">Transmembrane helix</keyword>
<evidence type="ECO:0000256" key="1">
    <source>
        <dbReference type="ARBA" id="ARBA00004141"/>
    </source>
</evidence>
<dbReference type="GO" id="GO:0015267">
    <property type="term" value="F:channel activity"/>
    <property type="evidence" value="ECO:0007669"/>
    <property type="project" value="TreeGrafter"/>
</dbReference>
<evidence type="ECO:0008006" key="9">
    <source>
        <dbReference type="Google" id="ProtNLM"/>
    </source>
</evidence>
<organism evidence="7 8">
    <name type="scientific">Littorina saxatilis</name>
    <dbReference type="NCBI Taxonomy" id="31220"/>
    <lineage>
        <taxon>Eukaryota</taxon>
        <taxon>Metazoa</taxon>
        <taxon>Spiralia</taxon>
        <taxon>Lophotrochozoa</taxon>
        <taxon>Mollusca</taxon>
        <taxon>Gastropoda</taxon>
        <taxon>Caenogastropoda</taxon>
        <taxon>Littorinimorpha</taxon>
        <taxon>Littorinoidea</taxon>
        <taxon>Littorinidae</taxon>
        <taxon>Littorina</taxon>
    </lineage>
</organism>
<evidence type="ECO:0000256" key="6">
    <source>
        <dbReference type="SAM" id="Phobius"/>
    </source>
</evidence>
<feature type="transmembrane region" description="Helical" evidence="6">
    <location>
        <begin position="23"/>
        <end position="43"/>
    </location>
</feature>
<feature type="region of interest" description="Disordered" evidence="5">
    <location>
        <begin position="277"/>
        <end position="311"/>
    </location>
</feature>
<protein>
    <recommendedName>
        <fullName evidence="9">Aquaporin</fullName>
    </recommendedName>
</protein>
<comment type="subcellular location">
    <subcellularLocation>
        <location evidence="1">Membrane</location>
        <topology evidence="1">Multi-pass membrane protein</topology>
    </subcellularLocation>
</comment>
<dbReference type="GO" id="GO:0016020">
    <property type="term" value="C:membrane"/>
    <property type="evidence" value="ECO:0007669"/>
    <property type="project" value="UniProtKB-SubCell"/>
</dbReference>
<dbReference type="Gene3D" id="1.20.1080.10">
    <property type="entry name" value="Glycerol uptake facilitator protein"/>
    <property type="match status" value="1"/>
</dbReference>
<dbReference type="PANTHER" id="PTHR21191:SF16">
    <property type="entry name" value="AQUAPORIN"/>
    <property type="match status" value="1"/>
</dbReference>
<dbReference type="SUPFAM" id="SSF81338">
    <property type="entry name" value="Aquaporin-like"/>
    <property type="match status" value="1"/>
</dbReference>
<dbReference type="PANTHER" id="PTHR21191">
    <property type="entry name" value="AQUAPORIN"/>
    <property type="match status" value="1"/>
</dbReference>
<dbReference type="InterPro" id="IPR051883">
    <property type="entry name" value="AQP11/12_channel"/>
</dbReference>
<keyword evidence="8" id="KW-1185">Reference proteome</keyword>
<keyword evidence="4 6" id="KW-0472">Membrane</keyword>
<evidence type="ECO:0000256" key="4">
    <source>
        <dbReference type="ARBA" id="ARBA00023136"/>
    </source>
</evidence>
<name>A0AAN9GJZ7_9CAEN</name>
<feature type="transmembrane region" description="Helical" evidence="6">
    <location>
        <begin position="206"/>
        <end position="225"/>
    </location>
</feature>
<evidence type="ECO:0000313" key="7">
    <source>
        <dbReference type="EMBL" id="KAK7110791.1"/>
    </source>
</evidence>
<evidence type="ECO:0000256" key="2">
    <source>
        <dbReference type="ARBA" id="ARBA00022692"/>
    </source>
</evidence>
<dbReference type="AlphaFoldDB" id="A0AAN9GJZ7"/>
<dbReference type="EMBL" id="JBAMIC010000003">
    <property type="protein sequence ID" value="KAK7110791.1"/>
    <property type="molecule type" value="Genomic_DNA"/>
</dbReference>
<accession>A0AAN9GJZ7</accession>
<sequence>METLPVTMSLKTAWATVSGQPQVPLLVGSLLVYSLAFMICLSLQRSFRLILPPALYSYAADFFFTMAVCAYPYAHGTVRTLFGHVGYVVTAVTLVTITCLVFEGTPSPLGVFRRYLEGEESMLGLGVRVLLQILAACLSYRLVSAIWSLEVNEEHCALLKRTACESDLHVPVVLGFLIEFSAVLYDTWLSHQQLVKSSVVDSIIKSINGALLVCAGVDMTGMYMHPAMATGMTFNCQGTDIVEHIFAYWISTFLGVYAGVELSRVFRLHSSAATDKKKAAGGQMGNGRLDKSRDNNDANVKQRKKLVNLRK</sequence>
<dbReference type="InterPro" id="IPR023271">
    <property type="entry name" value="Aquaporin-like"/>
</dbReference>
<reference evidence="7 8" key="1">
    <citation type="submission" date="2024-02" db="EMBL/GenBank/DDBJ databases">
        <title>Chromosome-scale genome assembly of the rough periwinkle Littorina saxatilis.</title>
        <authorList>
            <person name="De Jode A."/>
            <person name="Faria R."/>
            <person name="Formenti G."/>
            <person name="Sims Y."/>
            <person name="Smith T.P."/>
            <person name="Tracey A."/>
            <person name="Wood J.M.D."/>
            <person name="Zagrodzka Z.B."/>
            <person name="Johannesson K."/>
            <person name="Butlin R.K."/>
            <person name="Leder E.H."/>
        </authorList>
    </citation>
    <scope>NUCLEOTIDE SEQUENCE [LARGE SCALE GENOMIC DNA]</scope>
    <source>
        <strain evidence="7">Snail1</strain>
        <tissue evidence="7">Muscle</tissue>
    </source>
</reference>
<feature type="transmembrane region" description="Helical" evidence="6">
    <location>
        <begin position="245"/>
        <end position="266"/>
    </location>
</feature>
<dbReference type="GO" id="GO:0005737">
    <property type="term" value="C:cytoplasm"/>
    <property type="evidence" value="ECO:0007669"/>
    <property type="project" value="TreeGrafter"/>
</dbReference>
<feature type="compositionally biased region" description="Basic residues" evidence="5">
    <location>
        <begin position="301"/>
        <end position="311"/>
    </location>
</feature>
<comment type="caution">
    <text evidence="7">The sequence shown here is derived from an EMBL/GenBank/DDBJ whole genome shotgun (WGS) entry which is preliminary data.</text>
</comment>
<evidence type="ECO:0000256" key="3">
    <source>
        <dbReference type="ARBA" id="ARBA00022989"/>
    </source>
</evidence>
<dbReference type="Proteomes" id="UP001374579">
    <property type="component" value="Unassembled WGS sequence"/>
</dbReference>
<proteinExistence type="predicted"/>
<feature type="transmembrane region" description="Helical" evidence="6">
    <location>
        <begin position="80"/>
        <end position="102"/>
    </location>
</feature>